<dbReference type="EMBL" id="CP049616">
    <property type="protein sequence ID" value="QII46584.1"/>
    <property type="molecule type" value="Genomic_DNA"/>
</dbReference>
<evidence type="ECO:0000313" key="2">
    <source>
        <dbReference type="EMBL" id="QII46584.1"/>
    </source>
</evidence>
<name>A0A6G7J7S2_9FLAO</name>
<dbReference type="RefSeq" id="WP_166249956.1">
    <property type="nucleotide sequence ID" value="NZ_CP049616.1"/>
</dbReference>
<sequence>MPTIFRKIRRVLLTENKFSKYLLYAFGEIVLVVIGILLALQINTCNNEKIQDGKEQFYLSEIKSTLVQDSLAIKHVLEYNIKKQKVIGEMMGIFSDTLNNMERLAILDQSTDVFVDYRLFEPSATTFNNMISAETISVIQDNQLKNMLTNYYEYNYAEGLQERLVQMNRKVVDEAFPEFFTREFAKAQLNLDTELKPIDEVELHKSSVFLSDLYGISYLINMQDDFLKTTLSKIDRLIKKIDQNID</sequence>
<dbReference type="Pfam" id="PF19578">
    <property type="entry name" value="DUF6090"/>
    <property type="match status" value="1"/>
</dbReference>
<gene>
    <name evidence="2" type="ORF">GVT53_18480</name>
</gene>
<dbReference type="InterPro" id="IPR045749">
    <property type="entry name" value="DUF6090"/>
</dbReference>
<feature type="transmembrane region" description="Helical" evidence="1">
    <location>
        <begin position="21"/>
        <end position="40"/>
    </location>
</feature>
<keyword evidence="1" id="KW-1133">Transmembrane helix</keyword>
<keyword evidence="1" id="KW-0812">Transmembrane</keyword>
<dbReference type="Proteomes" id="UP000502928">
    <property type="component" value="Chromosome"/>
</dbReference>
<accession>A0A6G7J7S2</accession>
<reference evidence="2 3" key="1">
    <citation type="submission" date="2020-02" db="EMBL/GenBank/DDBJ databases">
        <title>Complete genome of Muricauda sp. 501str8.</title>
        <authorList>
            <person name="Dong B."/>
            <person name="Zhu S."/>
            <person name="Yang J."/>
            <person name="Chen J."/>
        </authorList>
    </citation>
    <scope>NUCLEOTIDE SEQUENCE [LARGE SCALE GENOMIC DNA]</scope>
    <source>
        <strain evidence="2 3">501str8</strain>
    </source>
</reference>
<evidence type="ECO:0000256" key="1">
    <source>
        <dbReference type="SAM" id="Phobius"/>
    </source>
</evidence>
<dbReference type="AlphaFoldDB" id="A0A6G7J7S2"/>
<evidence type="ECO:0000313" key="3">
    <source>
        <dbReference type="Proteomes" id="UP000502928"/>
    </source>
</evidence>
<dbReference type="KEGG" id="mut:GVT53_18480"/>
<organism evidence="2 3">
    <name type="scientific">Flagellimonas oceani</name>
    <dbReference type="NCBI Taxonomy" id="2698672"/>
    <lineage>
        <taxon>Bacteria</taxon>
        <taxon>Pseudomonadati</taxon>
        <taxon>Bacteroidota</taxon>
        <taxon>Flavobacteriia</taxon>
        <taxon>Flavobacteriales</taxon>
        <taxon>Flavobacteriaceae</taxon>
        <taxon>Flagellimonas</taxon>
    </lineage>
</organism>
<protein>
    <submittedName>
        <fullName evidence="2">Uncharacterized protein</fullName>
    </submittedName>
</protein>
<keyword evidence="1" id="KW-0472">Membrane</keyword>
<keyword evidence="3" id="KW-1185">Reference proteome</keyword>
<proteinExistence type="predicted"/>